<keyword evidence="2" id="KW-0677">Repeat</keyword>
<protein>
    <recommendedName>
        <fullName evidence="4">C-JID domain-containing protein</fullName>
    </recommendedName>
</protein>
<evidence type="ECO:0000256" key="2">
    <source>
        <dbReference type="ARBA" id="ARBA00022737"/>
    </source>
</evidence>
<keyword evidence="6" id="KW-1185">Reference proteome</keyword>
<evidence type="ECO:0000259" key="4">
    <source>
        <dbReference type="Pfam" id="PF20160"/>
    </source>
</evidence>
<proteinExistence type="predicted"/>
<dbReference type="Proteomes" id="UP001227230">
    <property type="component" value="Chromosome 18"/>
</dbReference>
<evidence type="ECO:0000256" key="1">
    <source>
        <dbReference type="ARBA" id="ARBA00022614"/>
    </source>
</evidence>
<reference evidence="5 6" key="1">
    <citation type="journal article" date="2023" name="Hortic Res">
        <title>The complete reference genome for grapevine (Vitis vinifera L.) genetics and breeding.</title>
        <authorList>
            <person name="Shi X."/>
            <person name="Cao S."/>
            <person name="Wang X."/>
            <person name="Huang S."/>
            <person name="Wang Y."/>
            <person name="Liu Z."/>
            <person name="Liu W."/>
            <person name="Leng X."/>
            <person name="Peng Y."/>
            <person name="Wang N."/>
            <person name="Wang Y."/>
            <person name="Ma Z."/>
            <person name="Xu X."/>
            <person name="Zhang F."/>
            <person name="Xue H."/>
            <person name="Zhong H."/>
            <person name="Wang Y."/>
            <person name="Zhang K."/>
            <person name="Velt A."/>
            <person name="Avia K."/>
            <person name="Holtgrawe D."/>
            <person name="Grimplet J."/>
            <person name="Matus J.T."/>
            <person name="Ware D."/>
            <person name="Wu X."/>
            <person name="Wang H."/>
            <person name="Liu C."/>
            <person name="Fang Y."/>
            <person name="Rustenholz C."/>
            <person name="Cheng Z."/>
            <person name="Xiao H."/>
            <person name="Zhou Y."/>
        </authorList>
    </citation>
    <scope>NUCLEOTIDE SEQUENCE [LARGE SCALE GENOMIC DNA]</scope>
    <source>
        <strain evidence="6">cv. Pinot noir / PN40024</strain>
        <tissue evidence="5">Leaf</tissue>
    </source>
</reference>
<keyword evidence="1" id="KW-0433">Leucine-rich repeat</keyword>
<sequence length="206" mass="22951">MIFIVQLSLSQPVPFNTILPGSGIPDWIGHQSTGCEVNIKLSPNWFNSNFLGFALSAVIDFNDMPHANHADLSFQICTSLISKSGLVFFYDAFCDHTLGHALIEPDHVWLAYAPVSSSIKWHEVNHIQASFLMITHMLPVIKRCGVGLMYSREDVKYDSLKIIQHISTLSQISTLLHEIDEGEPSASGFSKQESESSDYYTDEGES</sequence>
<dbReference type="EMBL" id="CP126665">
    <property type="protein sequence ID" value="WKA11526.1"/>
    <property type="molecule type" value="Genomic_DNA"/>
</dbReference>
<dbReference type="Pfam" id="PF20160">
    <property type="entry name" value="C-JID"/>
    <property type="match status" value="1"/>
</dbReference>
<dbReference type="InterPro" id="IPR045344">
    <property type="entry name" value="C-JID"/>
</dbReference>
<gene>
    <name evidence="5" type="ORF">VitviT2T_029017</name>
</gene>
<evidence type="ECO:0000313" key="6">
    <source>
        <dbReference type="Proteomes" id="UP001227230"/>
    </source>
</evidence>
<accession>A0ABY9DWI2</accession>
<organism evidence="5 6">
    <name type="scientific">Vitis vinifera</name>
    <name type="common">Grape</name>
    <dbReference type="NCBI Taxonomy" id="29760"/>
    <lineage>
        <taxon>Eukaryota</taxon>
        <taxon>Viridiplantae</taxon>
        <taxon>Streptophyta</taxon>
        <taxon>Embryophyta</taxon>
        <taxon>Tracheophyta</taxon>
        <taxon>Spermatophyta</taxon>
        <taxon>Magnoliopsida</taxon>
        <taxon>eudicotyledons</taxon>
        <taxon>Gunneridae</taxon>
        <taxon>Pentapetalae</taxon>
        <taxon>rosids</taxon>
        <taxon>Vitales</taxon>
        <taxon>Vitaceae</taxon>
        <taxon>Viteae</taxon>
        <taxon>Vitis</taxon>
    </lineage>
</organism>
<name>A0ABY9DWI2_VITVI</name>
<feature type="domain" description="C-JID" evidence="4">
    <location>
        <begin position="19"/>
        <end position="153"/>
    </location>
</feature>
<evidence type="ECO:0000313" key="5">
    <source>
        <dbReference type="EMBL" id="WKA11526.1"/>
    </source>
</evidence>
<evidence type="ECO:0000256" key="3">
    <source>
        <dbReference type="SAM" id="MobiDB-lite"/>
    </source>
</evidence>
<feature type="region of interest" description="Disordered" evidence="3">
    <location>
        <begin position="182"/>
        <end position="206"/>
    </location>
</feature>